<dbReference type="Proteomes" id="UP001530315">
    <property type="component" value="Unassembled WGS sequence"/>
</dbReference>
<evidence type="ECO:0000313" key="2">
    <source>
        <dbReference type="Proteomes" id="UP001530315"/>
    </source>
</evidence>
<gene>
    <name evidence="1" type="ORF">ACHAW5_010243</name>
</gene>
<dbReference type="AlphaFoldDB" id="A0ABD3NRR9"/>
<reference evidence="1 2" key="1">
    <citation type="submission" date="2024-10" db="EMBL/GenBank/DDBJ databases">
        <title>Updated reference genomes for cyclostephanoid diatoms.</title>
        <authorList>
            <person name="Roberts W.R."/>
            <person name="Alverson A.J."/>
        </authorList>
    </citation>
    <scope>NUCLEOTIDE SEQUENCE [LARGE SCALE GENOMIC DNA]</scope>
    <source>
        <strain evidence="1 2">AJA276-08</strain>
    </source>
</reference>
<proteinExistence type="predicted"/>
<protein>
    <submittedName>
        <fullName evidence="1">Uncharacterized protein</fullName>
    </submittedName>
</protein>
<evidence type="ECO:0000313" key="1">
    <source>
        <dbReference type="EMBL" id="KAL3778602.1"/>
    </source>
</evidence>
<comment type="caution">
    <text evidence="1">The sequence shown here is derived from an EMBL/GenBank/DDBJ whole genome shotgun (WGS) entry which is preliminary data.</text>
</comment>
<accession>A0ABD3NRR9</accession>
<organism evidence="1 2">
    <name type="scientific">Stephanodiscus triporus</name>
    <dbReference type="NCBI Taxonomy" id="2934178"/>
    <lineage>
        <taxon>Eukaryota</taxon>
        <taxon>Sar</taxon>
        <taxon>Stramenopiles</taxon>
        <taxon>Ochrophyta</taxon>
        <taxon>Bacillariophyta</taxon>
        <taxon>Coscinodiscophyceae</taxon>
        <taxon>Thalassiosirophycidae</taxon>
        <taxon>Stephanodiscales</taxon>
        <taxon>Stephanodiscaceae</taxon>
        <taxon>Stephanodiscus</taxon>
    </lineage>
</organism>
<sequence>MQVQQVVGGCIMVIPTHSSEGPGNTKEATRAQAYPLKGTEGRHTDIPLRSAAFTPDMMSSVAERHELLPTLPPILPPHARLGILAAAGPGHLSIKTLVEYDALLAKHKYVPPKKTESTGNIETYLQAKSDVAKSSESQKANVEELMEENLCEEQLDVIFSHDTPRFLQSGGKRFLRQEEHPRYFEGDISKAKAT</sequence>
<dbReference type="EMBL" id="JALLAZ020001208">
    <property type="protein sequence ID" value="KAL3778602.1"/>
    <property type="molecule type" value="Genomic_DNA"/>
</dbReference>
<keyword evidence="2" id="KW-1185">Reference proteome</keyword>
<name>A0ABD3NRR9_9STRA</name>